<evidence type="ECO:0000259" key="2">
    <source>
        <dbReference type="PROSITE" id="PS51384"/>
    </source>
</evidence>
<dbReference type="Gene3D" id="3.40.50.80">
    <property type="entry name" value="Nucleotide-binding domain of ferredoxin-NADP reductase (FNR) module"/>
    <property type="match status" value="1"/>
</dbReference>
<dbReference type="PANTHER" id="PTHR30157:SF0">
    <property type="entry name" value="NADPH-DEPENDENT FERRIC-CHELATE REDUCTASE"/>
    <property type="match status" value="1"/>
</dbReference>
<dbReference type="AlphaFoldDB" id="A0A165VTX5"/>
<dbReference type="CDD" id="cd06193">
    <property type="entry name" value="siderophore_interacting"/>
    <property type="match status" value="1"/>
</dbReference>
<comment type="caution">
    <text evidence="3">The sequence shown here is derived from an EMBL/GenBank/DDBJ whole genome shotgun (WGS) entry which is preliminary data.</text>
</comment>
<proteinExistence type="inferred from homology"/>
<dbReference type="InterPro" id="IPR017927">
    <property type="entry name" value="FAD-bd_FR_type"/>
</dbReference>
<dbReference type="Proteomes" id="UP000076577">
    <property type="component" value="Unassembled WGS sequence"/>
</dbReference>
<dbReference type="Gene3D" id="2.40.30.10">
    <property type="entry name" value="Translation factors"/>
    <property type="match status" value="1"/>
</dbReference>
<sequence>MKKTGSATLSPSHNILQELADICERADVEVHGVPFGLVATTAFGNVLFEVHATTLRFTLTSETENQCLQLIPAVVSALKHCSCVDLDSLAWDGRLNTNRPLLNFRKVVVEEIQMLSETMKRIWFSAEDLAVYATELHLRLLIPKSQTHDVEWPFYDASGSIKNPGTDNPVQMRAYTVRELDVPRKRLAIDFYLHHCQGVGSDFAHNAKSGDTLGISGPGGGGIPTAQKLILAGDETALPAILRILEARRAAPPLHVFLLLGDQADEALIPQEFRGHITCHFRAKEQSASWEQKVLDQAFQMAEAYSWVAGEKTAMRRIRKALREQGRASDTYCIAGYWK</sequence>
<feature type="domain" description="FAD-binding FR-type" evidence="2">
    <location>
        <begin position="102"/>
        <end position="225"/>
    </location>
</feature>
<dbReference type="RefSeq" id="WP_068009255.1">
    <property type="nucleotide sequence ID" value="NZ_FOFM01000012.1"/>
</dbReference>
<dbReference type="PROSITE" id="PS51384">
    <property type="entry name" value="FAD_FR"/>
    <property type="match status" value="1"/>
</dbReference>
<dbReference type="InterPro" id="IPR013113">
    <property type="entry name" value="SIP_FAD-bd"/>
</dbReference>
<organism evidence="3 4">
    <name type="scientific">Pseudovibrio axinellae</name>
    <dbReference type="NCBI Taxonomy" id="989403"/>
    <lineage>
        <taxon>Bacteria</taxon>
        <taxon>Pseudomonadati</taxon>
        <taxon>Pseudomonadota</taxon>
        <taxon>Alphaproteobacteria</taxon>
        <taxon>Hyphomicrobiales</taxon>
        <taxon>Stappiaceae</taxon>
        <taxon>Pseudovibrio</taxon>
    </lineage>
</organism>
<evidence type="ECO:0000313" key="3">
    <source>
        <dbReference type="EMBL" id="KZL15437.1"/>
    </source>
</evidence>
<name>A0A165VTX5_9HYPH</name>
<dbReference type="InterPro" id="IPR039261">
    <property type="entry name" value="FNR_nucleotide-bd"/>
</dbReference>
<accession>A0A165VTX5</accession>
<dbReference type="InterPro" id="IPR039374">
    <property type="entry name" value="SIP_fam"/>
</dbReference>
<dbReference type="GO" id="GO:0016491">
    <property type="term" value="F:oxidoreductase activity"/>
    <property type="evidence" value="ECO:0007669"/>
    <property type="project" value="InterPro"/>
</dbReference>
<dbReference type="OrthoDB" id="9814826at2"/>
<dbReference type="PANTHER" id="PTHR30157">
    <property type="entry name" value="FERRIC REDUCTASE, NADPH-DEPENDENT"/>
    <property type="match status" value="1"/>
</dbReference>
<dbReference type="Pfam" id="PF04954">
    <property type="entry name" value="SIP"/>
    <property type="match status" value="1"/>
</dbReference>
<dbReference type="STRING" id="989403.SAMN05421798_11290"/>
<dbReference type="PATRIC" id="fig|989403.3.peg.4001"/>
<dbReference type="EMBL" id="LMCB01000074">
    <property type="protein sequence ID" value="KZL15437.1"/>
    <property type="molecule type" value="Genomic_DNA"/>
</dbReference>
<comment type="similarity">
    <text evidence="1">Belongs to the SIP oxidoreductase family.</text>
</comment>
<dbReference type="InterPro" id="IPR007037">
    <property type="entry name" value="SIP_rossman_dom"/>
</dbReference>
<evidence type="ECO:0000313" key="4">
    <source>
        <dbReference type="Proteomes" id="UP000076577"/>
    </source>
</evidence>
<gene>
    <name evidence="3" type="primary">viuB</name>
    <name evidence="3" type="ORF">PsAD2_03693</name>
</gene>
<dbReference type="SUPFAM" id="SSF63380">
    <property type="entry name" value="Riboflavin synthase domain-like"/>
    <property type="match status" value="1"/>
</dbReference>
<protein>
    <submittedName>
        <fullName evidence="3">Vibriobactin utilization protein ViuB</fullName>
    </submittedName>
</protein>
<evidence type="ECO:0000256" key="1">
    <source>
        <dbReference type="ARBA" id="ARBA00035644"/>
    </source>
</evidence>
<reference evidence="3 4" key="1">
    <citation type="journal article" date="2016" name="Front. Microbiol.">
        <title>Comparative Genomic Analysis Reveals a Diverse Repertoire of Genes Involved in Prokaryote-Eukaryote Interactions within the Pseudovibrio Genus.</title>
        <authorList>
            <person name="Romano S."/>
            <person name="Fernandez-Guerra A."/>
            <person name="Reen F.J."/>
            <person name="Glockner F.O."/>
            <person name="Crowley S.P."/>
            <person name="O'Sullivan O."/>
            <person name="Cotter P.D."/>
            <person name="Adams C."/>
            <person name="Dobson A.D."/>
            <person name="O'Gara F."/>
        </authorList>
    </citation>
    <scope>NUCLEOTIDE SEQUENCE [LARGE SCALE GENOMIC DNA]</scope>
    <source>
        <strain evidence="3 4">Ad2</strain>
    </source>
</reference>
<keyword evidence="4" id="KW-1185">Reference proteome</keyword>
<dbReference type="Pfam" id="PF08021">
    <property type="entry name" value="FAD_binding_9"/>
    <property type="match status" value="1"/>
</dbReference>
<dbReference type="InterPro" id="IPR017938">
    <property type="entry name" value="Riboflavin_synthase-like_b-brl"/>
</dbReference>